<dbReference type="InterPro" id="IPR011851">
    <property type="entry name" value="Na/Pro_symporter"/>
</dbReference>
<dbReference type="EMBL" id="UNQJ01000003">
    <property type="protein sequence ID" value="SYZ32786.1"/>
    <property type="molecule type" value="Genomic_DNA"/>
</dbReference>
<dbReference type="PROSITE" id="PS00457">
    <property type="entry name" value="NA_SOLUT_SYMP_2"/>
    <property type="match status" value="1"/>
</dbReference>
<feature type="transmembrane region" description="Helical" evidence="14">
    <location>
        <begin position="275"/>
        <end position="296"/>
    </location>
</feature>
<sequence length="494" mass="52277">MSTMAWQIVAMVIYLGAMVWIGFWGNRQTVDLGDYMLGGRRLPPAVSALSAGAADMSGWLLMGLPGAVYASGLVEAWIGVGLTIGAWLNWKIVAPRLRAYTEIARNSITIPSFFGNRLHDTSGILRIVTGLIILVYFTFYISSGMVSGGTFFESSFGLPYMWGMLLVAVVTVGYTLVGGFLAVSWTDVVQGLMMVVALVGLPIVGLVHVGGPCAAIAQIRAVDPDLTSLIRGGTLIGIVSALAWGLGYFGQPHILVRLMALSSPTEAGRARRIGIGWMVLSYLGAVATALIGVAVYRHDTGRLDNPETVFITLAQLLFHPLIAGFLLAAILAAVMSTISSQLIVTSSALVEDLYRGITHRQLSPTGGVWAGRIGVLAVALVAMALAAGRNDTILGLVAFAWAGFGAGFGPTTLLSLWWRRLTTAGAAAGMIVGAALVFIWDHLGDVYGGIFELYEILPGFCANLIVAVVVSLLTRRPDDGVDTEFARAVELAET</sequence>
<comment type="subcellular location">
    <subcellularLocation>
        <location evidence="1 14">Cell membrane</location>
        <topology evidence="1 14">Multi-pass membrane protein</topology>
    </subcellularLocation>
</comment>
<dbReference type="GO" id="GO:0015824">
    <property type="term" value="P:proline transport"/>
    <property type="evidence" value="ECO:0007669"/>
    <property type="project" value="UniProtKB-UniRule"/>
</dbReference>
<keyword evidence="4 14" id="KW-1003">Cell membrane</keyword>
<comment type="function">
    <text evidence="14">Catalyzes the sodium-dependent uptake of extracellular L-proline.</text>
</comment>
<dbReference type="PANTHER" id="PTHR48086">
    <property type="entry name" value="SODIUM/PROLINE SYMPORTER-RELATED"/>
    <property type="match status" value="1"/>
</dbReference>
<dbReference type="AlphaFoldDB" id="A0A383S693"/>
<feature type="transmembrane region" description="Helical" evidence="14">
    <location>
        <begin position="123"/>
        <end position="141"/>
    </location>
</feature>
<dbReference type="InterPro" id="IPR038377">
    <property type="entry name" value="Na/Glc_symporter_sf"/>
</dbReference>
<keyword evidence="7 14" id="KW-1133">Transmembrane helix</keyword>
<reference evidence="15 18" key="3">
    <citation type="submission" date="2018-10" db="EMBL/GenBank/DDBJ databases">
        <title>Propionibacterium australiense Genome Sequencing and Assembly.</title>
        <authorList>
            <person name="Bernier A.-M."/>
            <person name="Bernard K."/>
        </authorList>
    </citation>
    <scope>NUCLEOTIDE SEQUENCE [LARGE SCALE GENOMIC DNA]</scope>
    <source>
        <strain evidence="15 18">NML98A078</strain>
    </source>
</reference>
<dbReference type="Proteomes" id="UP000279336">
    <property type="component" value="Unassembled WGS sequence"/>
</dbReference>
<feature type="transmembrane region" description="Helical" evidence="14">
    <location>
        <begin position="456"/>
        <end position="474"/>
    </location>
</feature>
<dbReference type="PANTHER" id="PTHR48086:SF3">
    <property type="entry name" value="SODIUM_PROLINE SYMPORTER"/>
    <property type="match status" value="1"/>
</dbReference>
<accession>A0A383S693</accession>
<dbReference type="GO" id="GO:0015193">
    <property type="term" value="F:L-proline transmembrane transporter activity"/>
    <property type="evidence" value="ECO:0007669"/>
    <property type="project" value="TreeGrafter"/>
</dbReference>
<evidence type="ECO:0000313" key="18">
    <source>
        <dbReference type="Proteomes" id="UP000279336"/>
    </source>
</evidence>
<keyword evidence="6 14" id="KW-0769">Symport</keyword>
<protein>
    <recommendedName>
        <fullName evidence="14">Sodium/proline symporter</fullName>
    </recommendedName>
    <alternativeName>
        <fullName evidence="14">Proline permease</fullName>
    </alternativeName>
</protein>
<feature type="transmembrane region" description="Helical" evidence="14">
    <location>
        <begin position="229"/>
        <end position="249"/>
    </location>
</feature>
<keyword evidence="8 14" id="KW-0915">Sodium</keyword>
<feature type="transmembrane region" description="Helical" evidence="14">
    <location>
        <begin position="421"/>
        <end position="440"/>
    </location>
</feature>
<keyword evidence="14" id="KW-0029">Amino-acid transport</keyword>
<dbReference type="RefSeq" id="WP_119161276.1">
    <property type="nucleotide sequence ID" value="NZ_LR134442.1"/>
</dbReference>
<dbReference type="Pfam" id="PF00474">
    <property type="entry name" value="SSF"/>
    <property type="match status" value="1"/>
</dbReference>
<evidence type="ECO:0000256" key="7">
    <source>
        <dbReference type="ARBA" id="ARBA00022989"/>
    </source>
</evidence>
<keyword evidence="3 14" id="KW-0813">Transport</keyword>
<dbReference type="Proteomes" id="UP000263928">
    <property type="component" value="Unassembled WGS sequence"/>
</dbReference>
<evidence type="ECO:0000313" key="16">
    <source>
        <dbReference type="EMBL" id="SYZ32786.1"/>
    </source>
</evidence>
<reference evidence="16" key="2">
    <citation type="submission" date="2018-08" db="EMBL/GenBank/DDBJ databases">
        <authorList>
            <person name="Ferrada E.E."/>
            <person name="Latorre B.A."/>
        </authorList>
    </citation>
    <scope>NUCLEOTIDE SEQUENCE [LARGE SCALE GENOMIC DNA]</scope>
    <source>
        <strain evidence="16">Propionibacterium_australiense1</strain>
    </source>
</reference>
<dbReference type="InterPro" id="IPR018212">
    <property type="entry name" value="Na/solute_symporter_CS"/>
</dbReference>
<feature type="transmembrane region" description="Helical" evidence="14">
    <location>
        <begin position="195"/>
        <end position="217"/>
    </location>
</feature>
<dbReference type="Gene3D" id="1.20.1730.10">
    <property type="entry name" value="Sodium/glucose cotransporter"/>
    <property type="match status" value="1"/>
</dbReference>
<evidence type="ECO:0000256" key="4">
    <source>
        <dbReference type="ARBA" id="ARBA00022475"/>
    </source>
</evidence>
<evidence type="ECO:0000256" key="11">
    <source>
        <dbReference type="ARBA" id="ARBA00023201"/>
    </source>
</evidence>
<feature type="transmembrane region" description="Helical" evidence="14">
    <location>
        <begin position="393"/>
        <end position="414"/>
    </location>
</feature>
<evidence type="ECO:0000256" key="8">
    <source>
        <dbReference type="ARBA" id="ARBA00023053"/>
    </source>
</evidence>
<dbReference type="OrthoDB" id="9789704at2"/>
<evidence type="ECO:0000256" key="5">
    <source>
        <dbReference type="ARBA" id="ARBA00022692"/>
    </source>
</evidence>
<evidence type="ECO:0000256" key="1">
    <source>
        <dbReference type="ARBA" id="ARBA00004651"/>
    </source>
</evidence>
<keyword evidence="9 14" id="KW-0406">Ion transport</keyword>
<proteinExistence type="inferred from homology"/>
<feature type="transmembrane region" description="Helical" evidence="14">
    <location>
        <begin position="161"/>
        <end position="183"/>
    </location>
</feature>
<dbReference type="GO" id="GO:0005886">
    <property type="term" value="C:plasma membrane"/>
    <property type="evidence" value="ECO:0007669"/>
    <property type="project" value="UniProtKB-SubCell"/>
</dbReference>
<dbReference type="PROSITE" id="PS50283">
    <property type="entry name" value="NA_SOLUT_SYMP_3"/>
    <property type="match status" value="1"/>
</dbReference>
<name>A0A383S693_9ACTN</name>
<keyword evidence="17" id="KW-1185">Reference proteome</keyword>
<reference evidence="17" key="1">
    <citation type="submission" date="2018-08" db="EMBL/GenBank/DDBJ databases">
        <authorList>
            <person name="Hornung B."/>
        </authorList>
    </citation>
    <scope>NUCLEOTIDE SEQUENCE [LARGE SCALE GENOMIC DNA]</scope>
</reference>
<evidence type="ECO:0000313" key="17">
    <source>
        <dbReference type="Proteomes" id="UP000263928"/>
    </source>
</evidence>
<organism evidence="16 17">
    <name type="scientific">Propionibacterium australiense</name>
    <dbReference type="NCBI Taxonomy" id="119981"/>
    <lineage>
        <taxon>Bacteria</taxon>
        <taxon>Bacillati</taxon>
        <taxon>Actinomycetota</taxon>
        <taxon>Actinomycetes</taxon>
        <taxon>Propionibacteriales</taxon>
        <taxon>Propionibacteriaceae</taxon>
        <taxon>Propionibacterium</taxon>
    </lineage>
</organism>
<evidence type="ECO:0000313" key="15">
    <source>
        <dbReference type="EMBL" id="RLP13115.1"/>
    </source>
</evidence>
<evidence type="ECO:0000256" key="12">
    <source>
        <dbReference type="ARBA" id="ARBA00033708"/>
    </source>
</evidence>
<evidence type="ECO:0000256" key="14">
    <source>
        <dbReference type="RuleBase" id="RU366012"/>
    </source>
</evidence>
<dbReference type="EMBL" id="RCIW01000001">
    <property type="protein sequence ID" value="RLP13115.1"/>
    <property type="molecule type" value="Genomic_DNA"/>
</dbReference>
<dbReference type="NCBIfam" id="TIGR00813">
    <property type="entry name" value="sss"/>
    <property type="match status" value="1"/>
</dbReference>
<dbReference type="GO" id="GO:0005298">
    <property type="term" value="F:proline:sodium symporter activity"/>
    <property type="evidence" value="ECO:0007669"/>
    <property type="project" value="UniProtKB-UniRule"/>
</dbReference>
<dbReference type="GO" id="GO:0031402">
    <property type="term" value="F:sodium ion binding"/>
    <property type="evidence" value="ECO:0007669"/>
    <property type="project" value="UniProtKB-UniRule"/>
</dbReference>
<feature type="transmembrane region" description="Helical" evidence="14">
    <location>
        <begin position="6"/>
        <end position="24"/>
    </location>
</feature>
<feature type="transmembrane region" description="Helical" evidence="14">
    <location>
        <begin position="369"/>
        <end position="387"/>
    </location>
</feature>
<dbReference type="InterPro" id="IPR001734">
    <property type="entry name" value="Na/solute_symporter"/>
</dbReference>
<feature type="transmembrane region" description="Helical" evidence="14">
    <location>
        <begin position="316"/>
        <end position="338"/>
    </location>
</feature>
<dbReference type="NCBIfam" id="TIGR02121">
    <property type="entry name" value="Na_Pro_sym"/>
    <property type="match status" value="1"/>
</dbReference>
<gene>
    <name evidence="15" type="primary">putP</name>
    <name evidence="15" type="ORF">D7U36_00125</name>
    <name evidence="16" type="ORF">PROPAUS_0694</name>
</gene>
<dbReference type="InterPro" id="IPR050277">
    <property type="entry name" value="Sodium:Solute_Symporter"/>
</dbReference>
<dbReference type="CDD" id="cd11475">
    <property type="entry name" value="SLC5sbd_PutP"/>
    <property type="match status" value="1"/>
</dbReference>
<evidence type="ECO:0000256" key="9">
    <source>
        <dbReference type="ARBA" id="ARBA00023065"/>
    </source>
</evidence>
<dbReference type="PROSITE" id="PS00456">
    <property type="entry name" value="NA_SOLUT_SYMP_1"/>
    <property type="match status" value="1"/>
</dbReference>
<evidence type="ECO:0000256" key="3">
    <source>
        <dbReference type="ARBA" id="ARBA00022448"/>
    </source>
</evidence>
<keyword evidence="5 14" id="KW-0812">Transmembrane</keyword>
<comment type="similarity">
    <text evidence="2 13">Belongs to the sodium:solute symporter (SSF) (TC 2.A.21) family.</text>
</comment>
<keyword evidence="10 14" id="KW-0472">Membrane</keyword>
<evidence type="ECO:0000256" key="6">
    <source>
        <dbReference type="ARBA" id="ARBA00022847"/>
    </source>
</evidence>
<feature type="transmembrane region" description="Helical" evidence="14">
    <location>
        <begin position="68"/>
        <end position="88"/>
    </location>
</feature>
<evidence type="ECO:0000256" key="10">
    <source>
        <dbReference type="ARBA" id="ARBA00023136"/>
    </source>
</evidence>
<comment type="catalytic activity">
    <reaction evidence="12">
        <text>L-proline(in) + Na(+)(in) = L-proline(out) + Na(+)(out)</text>
        <dbReference type="Rhea" id="RHEA:28967"/>
        <dbReference type="ChEBI" id="CHEBI:29101"/>
        <dbReference type="ChEBI" id="CHEBI:60039"/>
    </reaction>
</comment>
<evidence type="ECO:0000256" key="2">
    <source>
        <dbReference type="ARBA" id="ARBA00006434"/>
    </source>
</evidence>
<evidence type="ECO:0000256" key="13">
    <source>
        <dbReference type="RuleBase" id="RU362091"/>
    </source>
</evidence>
<keyword evidence="11 14" id="KW-0739">Sodium transport</keyword>